<feature type="transmembrane region" description="Helical" evidence="6">
    <location>
        <begin position="33"/>
        <end position="52"/>
    </location>
</feature>
<feature type="compositionally biased region" description="Polar residues" evidence="5">
    <location>
        <begin position="532"/>
        <end position="541"/>
    </location>
</feature>
<dbReference type="GO" id="GO:0036376">
    <property type="term" value="P:sodium ion export across plasma membrane"/>
    <property type="evidence" value="ECO:0007669"/>
    <property type="project" value="InterPro"/>
</dbReference>
<evidence type="ECO:0000256" key="6">
    <source>
        <dbReference type="SAM" id="Phobius"/>
    </source>
</evidence>
<dbReference type="HOGENOM" id="CLU_008635_4_1_1"/>
<evidence type="ECO:0000256" key="4">
    <source>
        <dbReference type="ARBA" id="ARBA00023136"/>
    </source>
</evidence>
<dbReference type="GO" id="GO:0120029">
    <property type="term" value="P:proton export across plasma membrane"/>
    <property type="evidence" value="ECO:0007669"/>
    <property type="project" value="InterPro"/>
</dbReference>
<dbReference type="GO" id="GO:0042391">
    <property type="term" value="P:regulation of membrane potential"/>
    <property type="evidence" value="ECO:0007669"/>
    <property type="project" value="InterPro"/>
</dbReference>
<evidence type="ECO:0000313" key="8">
    <source>
        <dbReference type="EMBL" id="EMR62248.1"/>
    </source>
</evidence>
<feature type="region of interest" description="Disordered" evidence="5">
    <location>
        <begin position="528"/>
        <end position="567"/>
    </location>
</feature>
<feature type="transmembrane region" description="Helical" evidence="6">
    <location>
        <begin position="237"/>
        <end position="255"/>
    </location>
</feature>
<evidence type="ECO:0000256" key="2">
    <source>
        <dbReference type="ARBA" id="ARBA00022692"/>
    </source>
</evidence>
<feature type="transmembrane region" description="Helical" evidence="6">
    <location>
        <begin position="395"/>
        <end position="412"/>
    </location>
</feature>
<dbReference type="OMA" id="MGYYGPI"/>
<evidence type="ECO:0000256" key="3">
    <source>
        <dbReference type="ARBA" id="ARBA00022989"/>
    </source>
</evidence>
<proteinExistence type="predicted"/>
<dbReference type="PANTHER" id="PTHR31382">
    <property type="entry name" value="NA(+)/H(+) ANTIPORTER"/>
    <property type="match status" value="1"/>
</dbReference>
<keyword evidence="2 6" id="KW-0812">Transmembrane</keyword>
<feature type="compositionally biased region" description="Polar residues" evidence="5">
    <location>
        <begin position="556"/>
        <end position="567"/>
    </location>
</feature>
<feature type="transmembrane region" description="Helical" evidence="6">
    <location>
        <begin position="72"/>
        <end position="93"/>
    </location>
</feature>
<dbReference type="GO" id="GO:0015385">
    <property type="term" value="F:sodium:proton antiporter activity"/>
    <property type="evidence" value="ECO:0007669"/>
    <property type="project" value="InterPro"/>
</dbReference>
<gene>
    <name evidence="8" type="ORF">UCREL1_10807</name>
</gene>
<dbReference type="InterPro" id="IPR006153">
    <property type="entry name" value="Cation/H_exchanger_TM"/>
</dbReference>
<dbReference type="eggNOG" id="KOG4505">
    <property type="taxonomic scope" value="Eukaryota"/>
</dbReference>
<organism evidence="8 9">
    <name type="scientific">Eutypa lata (strain UCR-EL1)</name>
    <name type="common">Grapevine dieback disease fungus</name>
    <name type="synonym">Eutypa armeniacae</name>
    <dbReference type="NCBI Taxonomy" id="1287681"/>
    <lineage>
        <taxon>Eukaryota</taxon>
        <taxon>Fungi</taxon>
        <taxon>Dikarya</taxon>
        <taxon>Ascomycota</taxon>
        <taxon>Pezizomycotina</taxon>
        <taxon>Sordariomycetes</taxon>
        <taxon>Xylariomycetidae</taxon>
        <taxon>Xylariales</taxon>
        <taxon>Diatrypaceae</taxon>
        <taxon>Eutypa</taxon>
    </lineage>
</organism>
<feature type="transmembrane region" description="Helical" evidence="6">
    <location>
        <begin position="275"/>
        <end position="307"/>
    </location>
</feature>
<dbReference type="Proteomes" id="UP000012174">
    <property type="component" value="Unassembled WGS sequence"/>
</dbReference>
<feature type="domain" description="Cation/H+ exchanger transmembrane" evidence="7">
    <location>
        <begin position="23"/>
        <end position="460"/>
    </location>
</feature>
<keyword evidence="3 6" id="KW-1133">Transmembrane helix</keyword>
<evidence type="ECO:0000256" key="5">
    <source>
        <dbReference type="SAM" id="MobiDB-lite"/>
    </source>
</evidence>
<comment type="subcellular location">
    <subcellularLocation>
        <location evidence="1">Membrane</location>
        <topology evidence="1">Multi-pass membrane protein</topology>
    </subcellularLocation>
</comment>
<dbReference type="EMBL" id="KB707465">
    <property type="protein sequence ID" value="EMR62248.1"/>
    <property type="molecule type" value="Genomic_DNA"/>
</dbReference>
<protein>
    <submittedName>
        <fullName evidence="8">Putative sodium hydrogen exchanger family protein</fullName>
    </submittedName>
</protein>
<accession>M7SDH8</accession>
<dbReference type="AlphaFoldDB" id="M7SDH8"/>
<reference evidence="9" key="1">
    <citation type="journal article" date="2013" name="Genome Announc.">
        <title>Draft genome sequence of the grapevine dieback fungus Eutypa lata UCR-EL1.</title>
        <authorList>
            <person name="Blanco-Ulate B."/>
            <person name="Rolshausen P.E."/>
            <person name="Cantu D."/>
        </authorList>
    </citation>
    <scope>NUCLEOTIDE SEQUENCE [LARGE SCALE GENOMIC DNA]</scope>
    <source>
        <strain evidence="9">UCR-EL1</strain>
    </source>
</reference>
<keyword evidence="4 6" id="KW-0472">Membrane</keyword>
<evidence type="ECO:0000313" key="9">
    <source>
        <dbReference type="Proteomes" id="UP000012174"/>
    </source>
</evidence>
<dbReference type="InterPro" id="IPR004712">
    <property type="entry name" value="Na+/H+_antiporter_fungi"/>
</dbReference>
<evidence type="ECO:0000256" key="1">
    <source>
        <dbReference type="ARBA" id="ARBA00004141"/>
    </source>
</evidence>
<feature type="transmembrane region" description="Helical" evidence="6">
    <location>
        <begin position="105"/>
        <end position="128"/>
    </location>
</feature>
<feature type="transmembrane region" description="Helical" evidence="6">
    <location>
        <begin position="354"/>
        <end position="375"/>
    </location>
</feature>
<evidence type="ECO:0000259" key="7">
    <source>
        <dbReference type="Pfam" id="PF00999"/>
    </source>
</evidence>
<keyword evidence="9" id="KW-1185">Reference proteome</keyword>
<feature type="transmembrane region" description="Helical" evidence="6">
    <location>
        <begin position="6"/>
        <end position="26"/>
    </location>
</feature>
<name>M7SDH8_EUTLA</name>
<dbReference type="Pfam" id="PF00999">
    <property type="entry name" value="Na_H_Exchanger"/>
    <property type="match status" value="1"/>
</dbReference>
<dbReference type="STRING" id="1287681.M7SDH8"/>
<dbReference type="GO" id="GO:0005886">
    <property type="term" value="C:plasma membrane"/>
    <property type="evidence" value="ECO:0007669"/>
    <property type="project" value="InterPro"/>
</dbReference>
<dbReference type="KEGG" id="ela:UCREL1_10807"/>
<dbReference type="OrthoDB" id="5327978at2759"/>
<sequence length="567" mass="62337">MPSLDVSELNIVITVLGLFTIAYAFLSVKIKQVWYLGEALPAVLIGVVLGPIAANFLNSERWGSAEEGQQSLITLGVMRVMIGLQLVISGFQLPAKYALLRYKELLICLLPIMTMMWLCTTACVLATIPKVTLLAALVIGSCVTPTDPILSQAIAKGPFADKYVPRDLREIISAEACANDGFGFPFLMLAVYLMRHSELPESAIGESAIEGAHKRSEEIGRLGGGVGLALKNWGLEAWLYIVLLAVVYGAFCGFAGGKVVKFCLRRKWIDSESYLLFPVALGLFLVGTCGCVGLDDLLACAVAGFALNWDGQYLAETERRHDEVNSCVDVLLNFGGFMYIGTIMPWSEFHQPDVTGITILRLFGLGALVMAFRRIPAILMTYKLMPNVVKNIKEAFFMGYFGPIGAGAVFYLEHVRVHLFHPLGEGGDEGEENLIRALSASVYWLVLFSIVFHGLSIPALNLIYQFYGVEPISEDPVEIKRKSIHEPIPANAVNGDLDTFVAYNRFSRPVFDPNVQFALKSPKVDSFDQERGFNNNNTTGLGMQRQGEKFQLGRVQRNSTQVPGWVP</sequence>
<dbReference type="PANTHER" id="PTHR31382:SF3">
    <property type="entry name" value="SODIUM ION_PROTON EXCHANGER (EUROFUNG)"/>
    <property type="match status" value="1"/>
</dbReference>
<feature type="transmembrane region" description="Helical" evidence="6">
    <location>
        <begin position="442"/>
        <end position="464"/>
    </location>
</feature>